<dbReference type="Proteomes" id="UP000189704">
    <property type="component" value="Unplaced"/>
</dbReference>
<evidence type="ECO:0000313" key="5">
    <source>
        <dbReference type="Proteomes" id="UP000189704"/>
    </source>
</evidence>
<feature type="chain" id="PRO_5018316985" evidence="3">
    <location>
        <begin position="23"/>
        <end position="254"/>
    </location>
</feature>
<evidence type="ECO:0000313" key="6">
    <source>
        <dbReference type="RefSeq" id="XP_021563118.1"/>
    </source>
</evidence>
<dbReference type="InterPro" id="IPR050780">
    <property type="entry name" value="Mucin_vWF_Thrombospondin_sf"/>
</dbReference>
<keyword evidence="5" id="KW-1185">Reference proteome</keyword>
<keyword evidence="3" id="KW-0732">Signal</keyword>
<dbReference type="PROSITE" id="PS51233">
    <property type="entry name" value="VWFD"/>
    <property type="match status" value="1"/>
</dbReference>
<name>A0A3Q0DMV9_CARSF</name>
<proteinExistence type="predicted"/>
<dbReference type="PANTHER" id="PTHR11339">
    <property type="entry name" value="EXTRACELLULAR MATRIX GLYCOPROTEIN RELATED"/>
    <property type="match status" value="1"/>
</dbReference>
<sequence length="254" mass="27415">MASAGFVRMMLALALALPGVLCTEGTHGKSPMARCSLFGADFVNTFDGSMYSFAGRCSYLLAGDCQGRSFSFFVDFQDGKRESLSVYLGEFFDIRVFVNGTVTQGDHGVSVPYASKGLYLETEAAHYKLSSEAYGFVARIDGEGNFQVLLSDRYFNKTCGLCGDFNVFAEDDFRTQEGTLTSDPYDFANSWALSSGDKRCPRALPPSSPCNASSEEVQKVAFVLACVWELGAIGEDLLNSPLSVDTFLSCSGPG</sequence>
<feature type="domain" description="VWFD" evidence="4">
    <location>
        <begin position="33"/>
        <end position="201"/>
    </location>
</feature>
<dbReference type="KEGG" id="csyr:103249211"/>
<feature type="signal peptide" evidence="3">
    <location>
        <begin position="1"/>
        <end position="22"/>
    </location>
</feature>
<accession>A0A3Q0DMV9</accession>
<dbReference type="OrthoDB" id="5273213at2759"/>
<keyword evidence="2" id="KW-0325">Glycoprotein</keyword>
<evidence type="ECO:0000256" key="1">
    <source>
        <dbReference type="ARBA" id="ARBA00023157"/>
    </source>
</evidence>
<evidence type="ECO:0000256" key="3">
    <source>
        <dbReference type="SAM" id="SignalP"/>
    </source>
</evidence>
<dbReference type="GeneID" id="103249211"/>
<dbReference type="Pfam" id="PF00094">
    <property type="entry name" value="VWD"/>
    <property type="match status" value="1"/>
</dbReference>
<evidence type="ECO:0000259" key="4">
    <source>
        <dbReference type="PROSITE" id="PS51233"/>
    </source>
</evidence>
<keyword evidence="1" id="KW-1015">Disulfide bond</keyword>
<reference evidence="6" key="1">
    <citation type="submission" date="2025-08" db="UniProtKB">
        <authorList>
            <consortium name="RefSeq"/>
        </authorList>
    </citation>
    <scope>IDENTIFICATION</scope>
</reference>
<organism evidence="5 6">
    <name type="scientific">Carlito syrichta</name>
    <name type="common">Philippine tarsier</name>
    <name type="synonym">Tarsius syrichta</name>
    <dbReference type="NCBI Taxonomy" id="1868482"/>
    <lineage>
        <taxon>Eukaryota</taxon>
        <taxon>Metazoa</taxon>
        <taxon>Chordata</taxon>
        <taxon>Craniata</taxon>
        <taxon>Vertebrata</taxon>
        <taxon>Euteleostomi</taxon>
        <taxon>Mammalia</taxon>
        <taxon>Eutheria</taxon>
        <taxon>Euarchontoglires</taxon>
        <taxon>Primates</taxon>
        <taxon>Haplorrhini</taxon>
        <taxon>Tarsiiformes</taxon>
        <taxon>Tarsiidae</taxon>
        <taxon>Carlito</taxon>
    </lineage>
</organism>
<dbReference type="AlphaFoldDB" id="A0A3Q0DMV9"/>
<protein>
    <submittedName>
        <fullName evidence="6">von Willebrand factor-like</fullName>
    </submittedName>
</protein>
<dbReference type="RefSeq" id="XP_021563118.1">
    <property type="nucleotide sequence ID" value="XM_021707443.1"/>
</dbReference>
<dbReference type="InterPro" id="IPR001846">
    <property type="entry name" value="VWF_type-D"/>
</dbReference>
<dbReference type="SMART" id="SM00216">
    <property type="entry name" value="VWD"/>
    <property type="match status" value="1"/>
</dbReference>
<gene>
    <name evidence="6" type="primary">LOC103249211</name>
</gene>
<evidence type="ECO:0000256" key="2">
    <source>
        <dbReference type="ARBA" id="ARBA00023180"/>
    </source>
</evidence>
<dbReference type="PANTHER" id="PTHR11339:SF402">
    <property type="entry name" value="VWFD DOMAIN-CONTAINING PROTEIN"/>
    <property type="match status" value="1"/>
</dbReference>